<comment type="similarity">
    <text evidence="1">Belongs to the bacterial solute-binding protein 3 family.</text>
</comment>
<organism evidence="5 6">
    <name type="scientific">Oleiphilus messinensis</name>
    <dbReference type="NCBI Taxonomy" id="141451"/>
    <lineage>
        <taxon>Bacteria</taxon>
        <taxon>Pseudomonadati</taxon>
        <taxon>Pseudomonadota</taxon>
        <taxon>Gammaproteobacteria</taxon>
        <taxon>Oceanospirillales</taxon>
        <taxon>Oleiphilaceae</taxon>
        <taxon>Oleiphilus</taxon>
    </lineage>
</organism>
<proteinExistence type="inferred from homology"/>
<accession>A0A1Y0IGG6</accession>
<dbReference type="SUPFAM" id="SSF53850">
    <property type="entry name" value="Periplasmic binding protein-like II"/>
    <property type="match status" value="1"/>
</dbReference>
<dbReference type="PANTHER" id="PTHR35936:SF25">
    <property type="entry name" value="ABC TRANSPORTER SUBSTRATE-BINDING PROTEIN"/>
    <property type="match status" value="1"/>
</dbReference>
<dbReference type="Pfam" id="PF00497">
    <property type="entry name" value="SBP_bac_3"/>
    <property type="match status" value="1"/>
</dbReference>
<keyword evidence="2" id="KW-0732">Signal</keyword>
<dbReference type="PANTHER" id="PTHR35936">
    <property type="entry name" value="MEMBRANE-BOUND LYTIC MUREIN TRANSGLYCOSYLASE F"/>
    <property type="match status" value="1"/>
</dbReference>
<keyword evidence="6" id="KW-1185">Reference proteome</keyword>
<feature type="transmembrane region" description="Helical" evidence="3">
    <location>
        <begin position="30"/>
        <end position="49"/>
    </location>
</feature>
<dbReference type="EMBL" id="CP021425">
    <property type="protein sequence ID" value="ARU58513.1"/>
    <property type="molecule type" value="Genomic_DNA"/>
</dbReference>
<protein>
    <submittedName>
        <fullName evidence="5">Amino acid ABC transporter periplasmic protein</fullName>
    </submittedName>
</protein>
<keyword evidence="3" id="KW-1133">Transmembrane helix</keyword>
<evidence type="ECO:0000313" key="5">
    <source>
        <dbReference type="EMBL" id="ARU58513.1"/>
    </source>
</evidence>
<dbReference type="InterPro" id="IPR001638">
    <property type="entry name" value="Solute-binding_3/MltF_N"/>
</dbReference>
<dbReference type="AlphaFoldDB" id="A0A1Y0IGG6"/>
<dbReference type="KEGG" id="ome:OLMES_4517"/>
<keyword evidence="3" id="KW-0472">Membrane</keyword>
<dbReference type="Proteomes" id="UP000196027">
    <property type="component" value="Chromosome"/>
</dbReference>
<evidence type="ECO:0000259" key="4">
    <source>
        <dbReference type="Pfam" id="PF00497"/>
    </source>
</evidence>
<sequence length="301" mass="34940">MHCDGSVFENAKPKGGDLTRLFVRVNRKWLFSRLVGPLLVCILFCWQTAVAEDADLRSATLQRTASSSDANVLKIATGEWVPYVSESYLGHGAIAQIITRIFSTHGIRVQYRYLPWPRGYQMVLDGEFHATMPYYCSPEREKLYFCSDPIMDGKQVFFHRKDFDFDWKQLRDLEGLNIGATLGYYYGEMFEQYEADGFFKVHRVARDESNFFVLIKGRTHVFPQDLQVGYSMIRKLFPPEDAALLTHHPKPLHSNPLHLIFPRNNPNSERWLQWFNEGLQQLKDSGELTAQLEALRRGDYE</sequence>
<evidence type="ECO:0000256" key="3">
    <source>
        <dbReference type="SAM" id="Phobius"/>
    </source>
</evidence>
<dbReference type="Gene3D" id="3.40.190.10">
    <property type="entry name" value="Periplasmic binding protein-like II"/>
    <property type="match status" value="2"/>
</dbReference>
<name>A0A1Y0IGG6_9GAMM</name>
<evidence type="ECO:0000256" key="1">
    <source>
        <dbReference type="ARBA" id="ARBA00010333"/>
    </source>
</evidence>
<evidence type="ECO:0000313" key="6">
    <source>
        <dbReference type="Proteomes" id="UP000196027"/>
    </source>
</evidence>
<evidence type="ECO:0000256" key="2">
    <source>
        <dbReference type="ARBA" id="ARBA00022729"/>
    </source>
</evidence>
<feature type="domain" description="Solute-binding protein family 3/N-terminal" evidence="4">
    <location>
        <begin position="91"/>
        <end position="290"/>
    </location>
</feature>
<reference evidence="5 6" key="1">
    <citation type="submission" date="2017-05" db="EMBL/GenBank/DDBJ databases">
        <title>Genomic insights into alkan degradation activity of Oleiphilus messinensis.</title>
        <authorList>
            <person name="Kozyavkin S.A."/>
            <person name="Slesarev A.I."/>
            <person name="Golyshin P.N."/>
            <person name="Korzhenkov A."/>
            <person name="Golyshina O.N."/>
            <person name="Toshchakov S.V."/>
        </authorList>
    </citation>
    <scope>NUCLEOTIDE SEQUENCE [LARGE SCALE GENOMIC DNA]</scope>
    <source>
        <strain evidence="5 6">ME102</strain>
    </source>
</reference>
<gene>
    <name evidence="5" type="ORF">OLMES_4517</name>
</gene>
<keyword evidence="3" id="KW-0812">Transmembrane</keyword>